<dbReference type="Pfam" id="PF01401">
    <property type="entry name" value="Peptidase_M2"/>
    <property type="match status" value="1"/>
</dbReference>
<reference evidence="13" key="1">
    <citation type="submission" date="2020-08" db="EMBL/GenBank/DDBJ databases">
        <title>Multicomponent nature underlies the extraordinary mechanical properties of spider dragline silk.</title>
        <authorList>
            <person name="Kono N."/>
            <person name="Nakamura H."/>
            <person name="Mori M."/>
            <person name="Yoshida Y."/>
            <person name="Ohtoshi R."/>
            <person name="Malay A.D."/>
            <person name="Moran D.A.P."/>
            <person name="Tomita M."/>
            <person name="Numata K."/>
            <person name="Arakawa K."/>
        </authorList>
    </citation>
    <scope>NUCLEOTIDE SEQUENCE</scope>
</reference>
<protein>
    <recommendedName>
        <fullName evidence="12">Angiotensin-converting enzyme</fullName>
        <ecNumber evidence="12">3.4.-.-</ecNumber>
    </recommendedName>
</protein>
<sequence length="396" mass="46364">MEKGRNPKELKYYWKEFREKTGEKYKKLFLEAVQLENVKAKLTGYKNKASFLISEYEDLDFVKSIAEEVKKLTPLYKELHAYVRRKLMIFYKNETIMKDGPIPAHLLGNMYAQHWSSIYDLVVPYPDAKDPLNITAVMRKKKLEPIDMFMMAENFFTSIGMKKMNPRFWQFSLLEKPKDERKVNCHASAHNMNDGEDFRIKMCSTVDAPTLETVHHEMGHVQYYMYYSHLPYAFQGSTNPGVHEAVGNVISLSVKNAKYLKSIGLINSTKTSKESTINFLMSLALDHAVGPFYAYIIDLWRNQVYDGTIKENELNKKYWKYRLQYQGVCPPVRRSEKNFDIGAKYHIAAGVEYWRYFVANILQFQLHEYLCREIGHEGPVHNCTIYKKRKAGKKLA</sequence>
<feature type="binding site" evidence="10">
    <location>
        <position position="216"/>
    </location>
    <ligand>
        <name>Zn(2+)</name>
        <dbReference type="ChEBI" id="CHEBI:29105"/>
        <label>2</label>
        <note>catalytic</note>
    </ligand>
</feature>
<organism evidence="13 14">
    <name type="scientific">Trichonephila inaurata madagascariensis</name>
    <dbReference type="NCBI Taxonomy" id="2747483"/>
    <lineage>
        <taxon>Eukaryota</taxon>
        <taxon>Metazoa</taxon>
        <taxon>Ecdysozoa</taxon>
        <taxon>Arthropoda</taxon>
        <taxon>Chelicerata</taxon>
        <taxon>Arachnida</taxon>
        <taxon>Araneae</taxon>
        <taxon>Araneomorphae</taxon>
        <taxon>Entelegynae</taxon>
        <taxon>Araneoidea</taxon>
        <taxon>Nephilidae</taxon>
        <taxon>Trichonephila</taxon>
        <taxon>Trichonephila inaurata</taxon>
    </lineage>
</organism>
<evidence type="ECO:0000256" key="10">
    <source>
        <dbReference type="PIRSR" id="PIRSR601548-8"/>
    </source>
</evidence>
<keyword evidence="8 12" id="KW-0479">Metal-binding</keyword>
<comment type="similarity">
    <text evidence="1 11 12">Belongs to the peptidase M2 family.</text>
</comment>
<dbReference type="SUPFAM" id="SSF55486">
    <property type="entry name" value="Metalloproteases ('zincins'), catalytic domain"/>
    <property type="match status" value="1"/>
</dbReference>
<feature type="disulfide bond" evidence="9">
    <location>
        <begin position="371"/>
        <end position="383"/>
    </location>
</feature>
<comment type="caution">
    <text evidence="13">The sequence shown here is derived from an EMBL/GenBank/DDBJ whole genome shotgun (WGS) entry which is preliminary data.</text>
</comment>
<feature type="active site" description="Proton acceptor 2" evidence="6">
    <location>
        <position position="217"/>
    </location>
</feature>
<keyword evidence="2" id="KW-0732">Signal</keyword>
<keyword evidence="8 12" id="KW-0862">Zinc</keyword>
<evidence type="ECO:0000256" key="1">
    <source>
        <dbReference type="ARBA" id="ARBA00008139"/>
    </source>
</evidence>
<accession>A0A8X7BQB4</accession>
<feature type="active site" description="Proton donor 1" evidence="5">
    <location>
        <position position="346"/>
    </location>
</feature>
<dbReference type="EMBL" id="BMAV01000799">
    <property type="protein sequence ID" value="GFY38344.1"/>
    <property type="molecule type" value="Genomic_DNA"/>
</dbReference>
<name>A0A8X7BQB4_9ARAC</name>
<dbReference type="EC" id="3.4.-.-" evidence="12"/>
<evidence type="ECO:0000256" key="2">
    <source>
        <dbReference type="ARBA" id="ARBA00022729"/>
    </source>
</evidence>
<dbReference type="AlphaFoldDB" id="A0A8X7BQB4"/>
<dbReference type="Gene3D" id="1.10.1370.30">
    <property type="match status" value="1"/>
</dbReference>
<keyword evidence="12" id="KW-0645">Protease</keyword>
<feature type="active site" description="Proton donor 2" evidence="6">
    <location>
        <position position="346"/>
    </location>
</feature>
<evidence type="ECO:0000256" key="9">
    <source>
        <dbReference type="PIRSR" id="PIRSR601548-4"/>
    </source>
</evidence>
<evidence type="ECO:0000256" key="5">
    <source>
        <dbReference type="PIRSR" id="PIRSR601548-1"/>
    </source>
</evidence>
<evidence type="ECO:0000256" key="11">
    <source>
        <dbReference type="PROSITE-ProRule" id="PRU01355"/>
    </source>
</evidence>
<dbReference type="GO" id="GO:0008241">
    <property type="term" value="F:peptidyl-dipeptidase activity"/>
    <property type="evidence" value="ECO:0007669"/>
    <property type="project" value="InterPro"/>
</dbReference>
<dbReference type="PROSITE" id="PS52011">
    <property type="entry name" value="PEPTIDASE_M2"/>
    <property type="match status" value="1"/>
</dbReference>
<evidence type="ECO:0000256" key="7">
    <source>
        <dbReference type="PIRSR" id="PIRSR601548-2"/>
    </source>
</evidence>
<dbReference type="PANTHER" id="PTHR10514:SF27">
    <property type="entry name" value="ANGIOTENSIN-CONVERTING ENZYME"/>
    <property type="match status" value="1"/>
</dbReference>
<dbReference type="GO" id="GO:0006508">
    <property type="term" value="P:proteolysis"/>
    <property type="evidence" value="ECO:0007669"/>
    <property type="project" value="UniProtKB-KW"/>
</dbReference>
<feature type="active site" description="Proton acceptor 1" evidence="5">
    <location>
        <position position="217"/>
    </location>
</feature>
<dbReference type="CDD" id="cd06461">
    <property type="entry name" value="M2_ACE"/>
    <property type="match status" value="1"/>
</dbReference>
<dbReference type="Proteomes" id="UP000886998">
    <property type="component" value="Unassembled WGS sequence"/>
</dbReference>
<comment type="cofactor">
    <cofactor evidence="12">
        <name>Zn(2+)</name>
        <dbReference type="ChEBI" id="CHEBI:29105"/>
    </cofactor>
    <text evidence="12">Binds 1 zinc ion per subunit.</text>
</comment>
<dbReference type="GO" id="GO:0005886">
    <property type="term" value="C:plasma membrane"/>
    <property type="evidence" value="ECO:0007669"/>
    <property type="project" value="TreeGrafter"/>
</dbReference>
<dbReference type="PRINTS" id="PR00791">
    <property type="entry name" value="PEPDIPTASEA"/>
</dbReference>
<keyword evidence="3 9" id="KW-1015">Disulfide bond</keyword>
<feature type="binding site" evidence="8">
    <location>
        <position position="216"/>
    </location>
    <ligand>
        <name>Zn(2+)</name>
        <dbReference type="ChEBI" id="CHEBI:29105"/>
        <label>1</label>
        <note>catalytic</note>
    </ligand>
</feature>
<keyword evidence="12" id="KW-0482">Metalloprotease</keyword>
<keyword evidence="12" id="KW-0121">Carboxypeptidase</keyword>
<feature type="binding site" evidence="8">
    <location>
        <position position="220"/>
    </location>
    <ligand>
        <name>Zn(2+)</name>
        <dbReference type="ChEBI" id="CHEBI:29105"/>
        <label>1</label>
        <note>catalytic</note>
    </ligand>
</feature>
<keyword evidence="12" id="KW-0378">Hydrolase</keyword>
<dbReference type="GO" id="GO:0046872">
    <property type="term" value="F:metal ion binding"/>
    <property type="evidence" value="ECO:0007669"/>
    <property type="project" value="UniProtKB-KW"/>
</dbReference>
<evidence type="ECO:0000313" key="14">
    <source>
        <dbReference type="Proteomes" id="UP000886998"/>
    </source>
</evidence>
<keyword evidence="4 12" id="KW-0325">Glycoprotein</keyword>
<evidence type="ECO:0000256" key="6">
    <source>
        <dbReference type="PIRSR" id="PIRSR601548-11"/>
    </source>
</evidence>
<dbReference type="InterPro" id="IPR001548">
    <property type="entry name" value="Peptidase_M2"/>
</dbReference>
<dbReference type="OrthoDB" id="6431990at2759"/>
<evidence type="ECO:0000256" key="12">
    <source>
        <dbReference type="RuleBase" id="RU361144"/>
    </source>
</evidence>
<dbReference type="GO" id="GO:0004180">
    <property type="term" value="F:carboxypeptidase activity"/>
    <property type="evidence" value="ECO:0007669"/>
    <property type="project" value="UniProtKB-KW"/>
</dbReference>
<feature type="disulfide bond" evidence="9 11">
    <location>
        <begin position="185"/>
        <end position="203"/>
    </location>
</feature>
<gene>
    <name evidence="13" type="primary">Ace</name>
    <name evidence="13" type="ORF">TNIN_309351</name>
</gene>
<keyword evidence="14" id="KW-1185">Reference proteome</keyword>
<dbReference type="GO" id="GO:0008237">
    <property type="term" value="F:metallopeptidase activity"/>
    <property type="evidence" value="ECO:0007669"/>
    <property type="project" value="UniProtKB-KW"/>
</dbReference>
<evidence type="ECO:0000256" key="3">
    <source>
        <dbReference type="ARBA" id="ARBA00023157"/>
    </source>
</evidence>
<feature type="binding site" evidence="7">
    <location>
        <position position="56"/>
    </location>
    <ligand>
        <name>chloride</name>
        <dbReference type="ChEBI" id="CHEBI:17996"/>
        <label>1</label>
    </ligand>
</feature>
<feature type="binding site" evidence="10">
    <location>
        <position position="244"/>
    </location>
    <ligand>
        <name>Zn(2+)</name>
        <dbReference type="ChEBI" id="CHEBI:29105"/>
        <label>2</label>
        <note>catalytic</note>
    </ligand>
</feature>
<evidence type="ECO:0000256" key="4">
    <source>
        <dbReference type="ARBA" id="ARBA00023180"/>
    </source>
</evidence>
<feature type="binding site" evidence="10">
    <location>
        <position position="220"/>
    </location>
    <ligand>
        <name>Zn(2+)</name>
        <dbReference type="ChEBI" id="CHEBI:29105"/>
        <label>2</label>
        <note>catalytic</note>
    </ligand>
</feature>
<comment type="caution">
    <text evidence="11">Lacks conserved residue(s) required for the propagation of feature annotation.</text>
</comment>
<dbReference type="PANTHER" id="PTHR10514">
    <property type="entry name" value="ANGIOTENSIN-CONVERTING ENZYME"/>
    <property type="match status" value="1"/>
</dbReference>
<feature type="binding site" evidence="7">
    <location>
        <position position="355"/>
    </location>
    <ligand>
        <name>chloride</name>
        <dbReference type="ChEBI" id="CHEBI:17996"/>
        <label>1</label>
    </ligand>
</feature>
<feature type="binding site" evidence="8">
    <location>
        <position position="244"/>
    </location>
    <ligand>
        <name>Zn(2+)</name>
        <dbReference type="ChEBI" id="CHEBI:29105"/>
        <label>1</label>
        <note>catalytic</note>
    </ligand>
</feature>
<evidence type="ECO:0000256" key="8">
    <source>
        <dbReference type="PIRSR" id="PIRSR601548-3"/>
    </source>
</evidence>
<evidence type="ECO:0000313" key="13">
    <source>
        <dbReference type="EMBL" id="GFY38344.1"/>
    </source>
</evidence>
<proteinExistence type="inferred from homology"/>